<dbReference type="EMBL" id="UINC01141032">
    <property type="protein sequence ID" value="SVD28530.1"/>
    <property type="molecule type" value="Genomic_DNA"/>
</dbReference>
<evidence type="ECO:0008006" key="2">
    <source>
        <dbReference type="Google" id="ProtNLM"/>
    </source>
</evidence>
<dbReference type="Gene3D" id="2.60.120.620">
    <property type="entry name" value="q2cbj1_9rhob like domain"/>
    <property type="match status" value="1"/>
</dbReference>
<feature type="non-terminal residue" evidence="1">
    <location>
        <position position="144"/>
    </location>
</feature>
<evidence type="ECO:0000313" key="1">
    <source>
        <dbReference type="EMBL" id="SVD28530.1"/>
    </source>
</evidence>
<dbReference type="SUPFAM" id="SSF51197">
    <property type="entry name" value="Clavaminate synthase-like"/>
    <property type="match status" value="1"/>
</dbReference>
<sequence>MTSEEIVHKYNKDGWVVIPNVIDQDLVKETQGHIEWLGRKHPEIRPEQYHHQLIVDDPFWIRLCTDARLIDVIEPFLGPNIALFAAHYISKPPRTGQPVLWHQDGNYWPLEPMEVITIWLAADDSTPENGCMRVIPGTHIGQKL</sequence>
<dbReference type="PANTHER" id="PTHR20883:SF48">
    <property type="entry name" value="ECTOINE DIOXYGENASE"/>
    <property type="match status" value="1"/>
</dbReference>
<accession>A0A382U2M1</accession>
<organism evidence="1">
    <name type="scientific">marine metagenome</name>
    <dbReference type="NCBI Taxonomy" id="408172"/>
    <lineage>
        <taxon>unclassified sequences</taxon>
        <taxon>metagenomes</taxon>
        <taxon>ecological metagenomes</taxon>
    </lineage>
</organism>
<dbReference type="PANTHER" id="PTHR20883">
    <property type="entry name" value="PHYTANOYL-COA DIOXYGENASE DOMAIN CONTAINING 1"/>
    <property type="match status" value="1"/>
</dbReference>
<name>A0A382U2M1_9ZZZZ</name>
<dbReference type="AlphaFoldDB" id="A0A382U2M1"/>
<dbReference type="GO" id="GO:0016491">
    <property type="term" value="F:oxidoreductase activity"/>
    <property type="evidence" value="ECO:0007669"/>
    <property type="project" value="UniProtKB-ARBA"/>
</dbReference>
<protein>
    <recommendedName>
        <fullName evidence="2">Phytanoyl-CoA dioxygenase family protein</fullName>
    </recommendedName>
</protein>
<dbReference type="InterPro" id="IPR008775">
    <property type="entry name" value="Phytyl_CoA_dOase-like"/>
</dbReference>
<dbReference type="Pfam" id="PF05721">
    <property type="entry name" value="PhyH"/>
    <property type="match status" value="1"/>
</dbReference>
<gene>
    <name evidence="1" type="ORF">METZ01_LOCUS381384</name>
</gene>
<reference evidence="1" key="1">
    <citation type="submission" date="2018-05" db="EMBL/GenBank/DDBJ databases">
        <authorList>
            <person name="Lanie J.A."/>
            <person name="Ng W.-L."/>
            <person name="Kazmierczak K.M."/>
            <person name="Andrzejewski T.M."/>
            <person name="Davidsen T.M."/>
            <person name="Wayne K.J."/>
            <person name="Tettelin H."/>
            <person name="Glass J.I."/>
            <person name="Rusch D."/>
            <person name="Podicherti R."/>
            <person name="Tsui H.-C.T."/>
            <person name="Winkler M.E."/>
        </authorList>
    </citation>
    <scope>NUCLEOTIDE SEQUENCE</scope>
</reference>
<proteinExistence type="predicted"/>
<dbReference type="GO" id="GO:0046872">
    <property type="term" value="F:metal ion binding"/>
    <property type="evidence" value="ECO:0007669"/>
    <property type="project" value="UniProtKB-ARBA"/>
</dbReference>